<proteinExistence type="predicted"/>
<dbReference type="InterPro" id="IPR010730">
    <property type="entry name" value="HET"/>
</dbReference>
<protein>
    <recommendedName>
        <fullName evidence="2">Heterokaryon incompatibility domain-containing protein</fullName>
    </recommendedName>
</protein>
<evidence type="ECO:0000256" key="1">
    <source>
        <dbReference type="SAM" id="MobiDB-lite"/>
    </source>
</evidence>
<evidence type="ECO:0000313" key="3">
    <source>
        <dbReference type="EMBL" id="KAF2254955.1"/>
    </source>
</evidence>
<dbReference type="AlphaFoldDB" id="A0A6A6IWM4"/>
<accession>A0A6A6IWM4</accession>
<organism evidence="3 4">
    <name type="scientific">Trematosphaeria pertusa</name>
    <dbReference type="NCBI Taxonomy" id="390896"/>
    <lineage>
        <taxon>Eukaryota</taxon>
        <taxon>Fungi</taxon>
        <taxon>Dikarya</taxon>
        <taxon>Ascomycota</taxon>
        <taxon>Pezizomycotina</taxon>
        <taxon>Dothideomycetes</taxon>
        <taxon>Pleosporomycetidae</taxon>
        <taxon>Pleosporales</taxon>
        <taxon>Massarineae</taxon>
        <taxon>Trematosphaeriaceae</taxon>
        <taxon>Trematosphaeria</taxon>
    </lineage>
</organism>
<dbReference type="Proteomes" id="UP000800094">
    <property type="component" value="Unassembled WGS sequence"/>
</dbReference>
<dbReference type="PANTHER" id="PTHR24148:SF73">
    <property type="entry name" value="HET DOMAIN PROTEIN (AFU_ORTHOLOGUE AFUA_8G01020)"/>
    <property type="match status" value="1"/>
</dbReference>
<gene>
    <name evidence="3" type="ORF">BU26DRAFT_415845</name>
</gene>
<keyword evidence="4" id="KW-1185">Reference proteome</keyword>
<feature type="region of interest" description="Disordered" evidence="1">
    <location>
        <begin position="1"/>
        <end position="24"/>
    </location>
</feature>
<dbReference type="EMBL" id="ML987190">
    <property type="protein sequence ID" value="KAF2254955.1"/>
    <property type="molecule type" value="Genomic_DNA"/>
</dbReference>
<dbReference type="RefSeq" id="XP_033689959.1">
    <property type="nucleotide sequence ID" value="XM_033823133.1"/>
</dbReference>
<dbReference type="GeneID" id="54576463"/>
<sequence length="655" mass="72659">MAKAFPGAPLTKKPEGTRGAFEYPPLPDAGSGSLRLIQIESGQGLGSQDGIYCTMICTQSWRKNMKYDCLSYCWGEGGKKRQIFVRTSDGPDSHYQPFLVTENLLSALTSLQETHAAKWLWIDAISINQGDLAERSAQVAMMKEIYSRAASVIIWLGECTATLNKASSIISSIAIRFRDDTTRTAESIIGNGSLALSTSDIGWMEQYTSRQLPEAAVRESYECVANFFSLQWFRRVWVLQEAFSNKKITARLGQLSLPWGSILLAALWQSFLTRRYTTYLGRAEDDGGHQGAGYLPELWFGLLHNRAPRGLSMVELVCRARDFQASDPRDKCFALLGLANDITSPNSQTPNMRPDYSKSKVDVYTGFAREMILMMDNLDILSAVDTFSVGRPQNDIISWMPDFDVCIATIRGLGFPRKYNAAFSTAVDHSTVTNNSPGSTALSLSGFIIDQVGPQMTSVLTMGKDLNLHADTEDALMTIWEKHLCSHRQGSAEDAVLQSYIHTLTAAGFALYTDFRAYPLGKVVPSREVPSLVADFAAYFARIDPAFASLRNASHLRRLVERGDPDQFAVLAGKACHERKFFITRDGRMGLCPRNARPGDAIAILYGGSVPYVLRELGEGKWYFVGECYVDGMMFGEAEELKRTRGIQDQVFNIA</sequence>
<name>A0A6A6IWM4_9PLEO</name>
<dbReference type="PANTHER" id="PTHR24148">
    <property type="entry name" value="ANKYRIN REPEAT DOMAIN-CONTAINING PROTEIN 39 HOMOLOG-RELATED"/>
    <property type="match status" value="1"/>
</dbReference>
<dbReference type="OrthoDB" id="5386682at2759"/>
<evidence type="ECO:0000259" key="2">
    <source>
        <dbReference type="Pfam" id="PF06985"/>
    </source>
</evidence>
<evidence type="ECO:0000313" key="4">
    <source>
        <dbReference type="Proteomes" id="UP000800094"/>
    </source>
</evidence>
<feature type="domain" description="Heterokaryon incompatibility" evidence="2">
    <location>
        <begin position="67"/>
        <end position="241"/>
    </location>
</feature>
<dbReference type="Pfam" id="PF06985">
    <property type="entry name" value="HET"/>
    <property type="match status" value="1"/>
</dbReference>
<reference evidence="3" key="1">
    <citation type="journal article" date="2020" name="Stud. Mycol.">
        <title>101 Dothideomycetes genomes: a test case for predicting lifestyles and emergence of pathogens.</title>
        <authorList>
            <person name="Haridas S."/>
            <person name="Albert R."/>
            <person name="Binder M."/>
            <person name="Bloem J."/>
            <person name="Labutti K."/>
            <person name="Salamov A."/>
            <person name="Andreopoulos B."/>
            <person name="Baker S."/>
            <person name="Barry K."/>
            <person name="Bills G."/>
            <person name="Bluhm B."/>
            <person name="Cannon C."/>
            <person name="Castanera R."/>
            <person name="Culley D."/>
            <person name="Daum C."/>
            <person name="Ezra D."/>
            <person name="Gonzalez J."/>
            <person name="Henrissat B."/>
            <person name="Kuo A."/>
            <person name="Liang C."/>
            <person name="Lipzen A."/>
            <person name="Lutzoni F."/>
            <person name="Magnuson J."/>
            <person name="Mondo S."/>
            <person name="Nolan M."/>
            <person name="Ohm R."/>
            <person name="Pangilinan J."/>
            <person name="Park H.-J."/>
            <person name="Ramirez L."/>
            <person name="Alfaro M."/>
            <person name="Sun H."/>
            <person name="Tritt A."/>
            <person name="Yoshinaga Y."/>
            <person name="Zwiers L.-H."/>
            <person name="Turgeon B."/>
            <person name="Goodwin S."/>
            <person name="Spatafora J."/>
            <person name="Crous P."/>
            <person name="Grigoriev I."/>
        </authorList>
    </citation>
    <scope>NUCLEOTIDE SEQUENCE</scope>
    <source>
        <strain evidence="3">CBS 122368</strain>
    </source>
</reference>
<dbReference type="InterPro" id="IPR052895">
    <property type="entry name" value="HetReg/Transcr_Mod"/>
</dbReference>
<dbReference type="Pfam" id="PF26639">
    <property type="entry name" value="Het-6_barrel"/>
    <property type="match status" value="1"/>
</dbReference>